<dbReference type="AlphaFoldDB" id="A0A9N9IS57"/>
<dbReference type="EMBL" id="CAJVPQ010017387">
    <property type="protein sequence ID" value="CAG8748309.1"/>
    <property type="molecule type" value="Genomic_DNA"/>
</dbReference>
<proteinExistence type="predicted"/>
<evidence type="ECO:0000256" key="1">
    <source>
        <dbReference type="SAM" id="MobiDB-lite"/>
    </source>
</evidence>
<dbReference type="Proteomes" id="UP000789570">
    <property type="component" value="Unassembled WGS sequence"/>
</dbReference>
<evidence type="ECO:0000313" key="3">
    <source>
        <dbReference type="Proteomes" id="UP000789570"/>
    </source>
</evidence>
<keyword evidence="3" id="KW-1185">Reference proteome</keyword>
<feature type="compositionally biased region" description="Polar residues" evidence="1">
    <location>
        <begin position="1"/>
        <end position="17"/>
    </location>
</feature>
<accession>A0A9N9IS57</accession>
<name>A0A9N9IS57_9GLOM</name>
<evidence type="ECO:0000313" key="2">
    <source>
        <dbReference type="EMBL" id="CAG8748309.1"/>
    </source>
</evidence>
<feature type="region of interest" description="Disordered" evidence="1">
    <location>
        <begin position="1"/>
        <end position="22"/>
    </location>
</feature>
<reference evidence="2" key="1">
    <citation type="submission" date="2021-06" db="EMBL/GenBank/DDBJ databases">
        <authorList>
            <person name="Kallberg Y."/>
            <person name="Tangrot J."/>
            <person name="Rosling A."/>
        </authorList>
    </citation>
    <scope>NUCLEOTIDE SEQUENCE</scope>
    <source>
        <strain evidence="2">UK204</strain>
    </source>
</reference>
<organism evidence="2 3">
    <name type="scientific">Funneliformis caledonium</name>
    <dbReference type="NCBI Taxonomy" id="1117310"/>
    <lineage>
        <taxon>Eukaryota</taxon>
        <taxon>Fungi</taxon>
        <taxon>Fungi incertae sedis</taxon>
        <taxon>Mucoromycota</taxon>
        <taxon>Glomeromycotina</taxon>
        <taxon>Glomeromycetes</taxon>
        <taxon>Glomerales</taxon>
        <taxon>Glomeraceae</taxon>
        <taxon>Funneliformis</taxon>
    </lineage>
</organism>
<protein>
    <submittedName>
        <fullName evidence="2">8665_t:CDS:1</fullName>
    </submittedName>
</protein>
<feature type="non-terminal residue" evidence="2">
    <location>
        <position position="1"/>
    </location>
</feature>
<gene>
    <name evidence="2" type="ORF">FCALED_LOCUS16125</name>
</gene>
<sequence length="39" mass="4533">FSLKSQVFTGNKPQIDSQAKKRKIKRMNELITNKRSAQI</sequence>
<comment type="caution">
    <text evidence="2">The sequence shown here is derived from an EMBL/GenBank/DDBJ whole genome shotgun (WGS) entry which is preliminary data.</text>
</comment>